<protein>
    <recommendedName>
        <fullName evidence="13">General secretion pathway protein F</fullName>
    </recommendedName>
</protein>
<feature type="transmembrane region" description="Helical" evidence="15">
    <location>
        <begin position="172"/>
        <end position="192"/>
    </location>
</feature>
<accession>A0ABT6DKQ1</accession>
<dbReference type="Proteomes" id="UP001152321">
    <property type="component" value="Unassembled WGS sequence"/>
</dbReference>
<comment type="caution">
    <text evidence="17">The sequence shown here is derived from an EMBL/GenBank/DDBJ whole genome shotgun (WGS) entry which is preliminary data.</text>
</comment>
<feature type="domain" description="Type II secretion system protein GspF" evidence="16">
    <location>
        <begin position="274"/>
        <end position="396"/>
    </location>
</feature>
<feature type="domain" description="Type II secretion system protein GspF" evidence="16">
    <location>
        <begin position="71"/>
        <end position="193"/>
    </location>
</feature>
<gene>
    <name evidence="17" type="primary">gspF</name>
    <name evidence="17" type="ORF">NWE73_13740</name>
</gene>
<evidence type="ECO:0000256" key="2">
    <source>
        <dbReference type="ARBA" id="ARBA00004429"/>
    </source>
</evidence>
<keyword evidence="6" id="KW-0997">Cell inner membrane</keyword>
<comment type="similarity">
    <text evidence="3 14">Belongs to the GSP F family.</text>
</comment>
<evidence type="ECO:0000256" key="1">
    <source>
        <dbReference type="ARBA" id="ARBA00002684"/>
    </source>
</evidence>
<evidence type="ECO:0000256" key="6">
    <source>
        <dbReference type="ARBA" id="ARBA00022519"/>
    </source>
</evidence>
<dbReference type="PANTHER" id="PTHR30012:SF0">
    <property type="entry name" value="TYPE II SECRETION SYSTEM PROTEIN F-RELATED"/>
    <property type="match status" value="1"/>
</dbReference>
<comment type="function">
    <text evidence="1">Component of the type II secretion system inner membrane complex required for the energy-dependent secretion of extracellular factors such as proteases and toxins from the periplasm.</text>
</comment>
<evidence type="ECO:0000256" key="4">
    <source>
        <dbReference type="ARBA" id="ARBA00022448"/>
    </source>
</evidence>
<keyword evidence="18" id="KW-1185">Reference proteome</keyword>
<evidence type="ECO:0000259" key="16">
    <source>
        <dbReference type="Pfam" id="PF00482"/>
    </source>
</evidence>
<keyword evidence="4 14" id="KW-0813">Transport</keyword>
<dbReference type="RefSeq" id="WP_277578912.1">
    <property type="nucleotide sequence ID" value="NZ_JANRMI010000004.1"/>
</dbReference>
<dbReference type="PANTHER" id="PTHR30012">
    <property type="entry name" value="GENERAL SECRETION PATHWAY PROTEIN"/>
    <property type="match status" value="1"/>
</dbReference>
<evidence type="ECO:0000256" key="11">
    <source>
        <dbReference type="ARBA" id="ARBA00022989"/>
    </source>
</evidence>
<evidence type="ECO:0000256" key="8">
    <source>
        <dbReference type="ARBA" id="ARBA00022723"/>
    </source>
</evidence>
<dbReference type="InterPro" id="IPR003004">
    <property type="entry name" value="GspF/PilC"/>
</dbReference>
<keyword evidence="9" id="KW-0106">Calcium</keyword>
<dbReference type="InterPro" id="IPR042094">
    <property type="entry name" value="T2SS_GspF_sf"/>
</dbReference>
<keyword evidence="8" id="KW-0479">Metal-binding</keyword>
<evidence type="ECO:0000256" key="5">
    <source>
        <dbReference type="ARBA" id="ARBA00022475"/>
    </source>
</evidence>
<proteinExistence type="inferred from homology"/>
<evidence type="ECO:0000256" key="13">
    <source>
        <dbReference type="ARBA" id="ARBA00030750"/>
    </source>
</evidence>
<evidence type="ECO:0000256" key="15">
    <source>
        <dbReference type="SAM" id="Phobius"/>
    </source>
</evidence>
<dbReference type="InterPro" id="IPR018076">
    <property type="entry name" value="T2SS_GspF_dom"/>
</dbReference>
<dbReference type="InterPro" id="IPR001992">
    <property type="entry name" value="T2SS_GspF/T4SS_PilC_CS"/>
</dbReference>
<keyword evidence="10" id="KW-0653">Protein transport</keyword>
<dbReference type="Pfam" id="PF00482">
    <property type="entry name" value="T2SSF"/>
    <property type="match status" value="2"/>
</dbReference>
<feature type="transmembrane region" description="Helical" evidence="15">
    <location>
        <begin position="373"/>
        <end position="398"/>
    </location>
</feature>
<dbReference type="PRINTS" id="PR00812">
    <property type="entry name" value="BCTERIALGSPF"/>
</dbReference>
<keyword evidence="12 15" id="KW-0472">Membrane</keyword>
<reference evidence="17" key="1">
    <citation type="submission" date="2022-08" db="EMBL/GenBank/DDBJ databases">
        <title>Novel Bdellovibrio Species Isolated from Svalbard: Designation Bdellovibrio svalbardensis.</title>
        <authorList>
            <person name="Mitchell R.J."/>
            <person name="Choi S.Y."/>
        </authorList>
    </citation>
    <scope>NUCLEOTIDE SEQUENCE</scope>
    <source>
        <strain evidence="17">PAP01</strain>
    </source>
</reference>
<evidence type="ECO:0000256" key="12">
    <source>
        <dbReference type="ARBA" id="ARBA00023136"/>
    </source>
</evidence>
<keyword evidence="11 15" id="KW-1133">Transmembrane helix</keyword>
<organism evidence="17 18">
    <name type="scientific">Bdellovibrio svalbardensis</name>
    <dbReference type="NCBI Taxonomy" id="2972972"/>
    <lineage>
        <taxon>Bacteria</taxon>
        <taxon>Pseudomonadati</taxon>
        <taxon>Bdellovibrionota</taxon>
        <taxon>Bdellovibrionia</taxon>
        <taxon>Bdellovibrionales</taxon>
        <taxon>Pseudobdellovibrionaceae</taxon>
        <taxon>Bdellovibrio</taxon>
    </lineage>
</organism>
<evidence type="ECO:0000313" key="18">
    <source>
        <dbReference type="Proteomes" id="UP001152321"/>
    </source>
</evidence>
<evidence type="ECO:0000256" key="3">
    <source>
        <dbReference type="ARBA" id="ARBA00005745"/>
    </source>
</evidence>
<evidence type="ECO:0000256" key="7">
    <source>
        <dbReference type="ARBA" id="ARBA00022692"/>
    </source>
</evidence>
<dbReference type="Gene3D" id="1.20.81.30">
    <property type="entry name" value="Type II secretion system (T2SS), domain F"/>
    <property type="match status" value="2"/>
</dbReference>
<dbReference type="PROSITE" id="PS00874">
    <property type="entry name" value="T2SP_F"/>
    <property type="match status" value="1"/>
</dbReference>
<feature type="transmembrane region" description="Helical" evidence="15">
    <location>
        <begin position="212"/>
        <end position="239"/>
    </location>
</feature>
<dbReference type="NCBIfam" id="TIGR02120">
    <property type="entry name" value="GspF"/>
    <property type="match status" value="1"/>
</dbReference>
<evidence type="ECO:0000256" key="9">
    <source>
        <dbReference type="ARBA" id="ARBA00022837"/>
    </source>
</evidence>
<dbReference type="EMBL" id="JANRMI010000004">
    <property type="protein sequence ID" value="MDG0817439.1"/>
    <property type="molecule type" value="Genomic_DNA"/>
</dbReference>
<name>A0ABT6DKQ1_9BACT</name>
<evidence type="ECO:0000256" key="14">
    <source>
        <dbReference type="RuleBase" id="RU003923"/>
    </source>
</evidence>
<keyword evidence="7 14" id="KW-0812">Transmembrane</keyword>
<sequence length="405" mass="44615">MPIFEYKGLTRDGRNTKGTIDAENQRAARAKLKKDNIFVVDIKDKKKLDPKKKQGPRSTKKVGVKDLALMTRQLATLIKANIPLVDALLAVSEQVENPTLAEAVADCKNMVNEGSPFFKALQKYPNIFTNIYISMVEAGEMSGSLDTLLLRLAEFLEAQAELRAKVSSAMTYPVIMLVVTGGLLSFLFIFLIPKMVTVFESAPQLVLPWYTVGLIAMSQFMVNYWYIIFGSLFLAIVLFRNWKSTPAGKDQWDAISLRLPLMGPTVRMVAVSRFTRTLGTLLSGGVPMLTALDIVRNVVDNHVLAVAIDEARSNISEGETISGPLKKSGQFPPIVIHMVNIGEKTGDLENMLMQVSDAYDFQVKNKLEALTSLMGPVVIVIMGFAIAAIVFAVMIPMFEMTNLAG</sequence>
<evidence type="ECO:0000256" key="10">
    <source>
        <dbReference type="ARBA" id="ARBA00022927"/>
    </source>
</evidence>
<comment type="subcellular location">
    <subcellularLocation>
        <location evidence="2">Cell inner membrane</location>
        <topology evidence="2">Multi-pass membrane protein</topology>
    </subcellularLocation>
    <subcellularLocation>
        <location evidence="14">Cell membrane</location>
        <topology evidence="14">Multi-pass membrane protein</topology>
    </subcellularLocation>
</comment>
<dbReference type="InterPro" id="IPR011850">
    <property type="entry name" value="T2SS_GspF"/>
</dbReference>
<evidence type="ECO:0000313" key="17">
    <source>
        <dbReference type="EMBL" id="MDG0817439.1"/>
    </source>
</evidence>
<keyword evidence="5" id="KW-1003">Cell membrane</keyword>